<dbReference type="AlphaFoldDB" id="A0A7S3QZC6"/>
<gene>
    <name evidence="1" type="ORF">DTER00134_LOCUS12743</name>
</gene>
<proteinExistence type="predicted"/>
<accession>A0A7S3QZC6</accession>
<protein>
    <submittedName>
        <fullName evidence="1">Uncharacterized protein</fullName>
    </submittedName>
</protein>
<name>A0A7S3QZC6_DUNTE</name>
<sequence>MKGVLTYRQSSYPQLVPDNCGLFRISPVAWFATSTPRCKHSTLQTLHTAHGPLWSGCSAARTTGTYNIEEEEQKNADIASPARLRLQRGARKERKPLVKPEVLAPAGGWPQVKAACENGADAVYFGTPGMMKDPLSITKREQGAC</sequence>
<organism evidence="1">
    <name type="scientific">Dunaliella tertiolecta</name>
    <name type="common">Green alga</name>
    <dbReference type="NCBI Taxonomy" id="3047"/>
    <lineage>
        <taxon>Eukaryota</taxon>
        <taxon>Viridiplantae</taxon>
        <taxon>Chlorophyta</taxon>
        <taxon>core chlorophytes</taxon>
        <taxon>Chlorophyceae</taxon>
        <taxon>CS clade</taxon>
        <taxon>Chlamydomonadales</taxon>
        <taxon>Dunaliellaceae</taxon>
        <taxon>Dunaliella</taxon>
    </lineage>
</organism>
<evidence type="ECO:0000313" key="1">
    <source>
        <dbReference type="EMBL" id="CAE0497670.1"/>
    </source>
</evidence>
<dbReference type="EMBL" id="HBIP01021352">
    <property type="protein sequence ID" value="CAE0497670.1"/>
    <property type="molecule type" value="Transcribed_RNA"/>
</dbReference>
<reference evidence="1" key="1">
    <citation type="submission" date="2021-01" db="EMBL/GenBank/DDBJ databases">
        <authorList>
            <person name="Corre E."/>
            <person name="Pelletier E."/>
            <person name="Niang G."/>
            <person name="Scheremetjew M."/>
            <person name="Finn R."/>
            <person name="Kale V."/>
            <person name="Holt S."/>
            <person name="Cochrane G."/>
            <person name="Meng A."/>
            <person name="Brown T."/>
            <person name="Cohen L."/>
        </authorList>
    </citation>
    <scope>NUCLEOTIDE SEQUENCE</scope>
    <source>
        <strain evidence="1">CCMP1320</strain>
    </source>
</reference>